<comment type="subcellular location">
    <subcellularLocation>
        <location evidence="1">Membrane</location>
    </subcellularLocation>
    <subcellularLocation>
        <location evidence="2">Secreted</location>
    </subcellularLocation>
</comment>
<evidence type="ECO:0000256" key="1">
    <source>
        <dbReference type="ARBA" id="ARBA00004370"/>
    </source>
</evidence>
<dbReference type="InterPro" id="IPR050557">
    <property type="entry name" value="RTX_toxin/Mannuronan_C5-epim"/>
</dbReference>
<dbReference type="InterPro" id="IPR013783">
    <property type="entry name" value="Ig-like_fold"/>
</dbReference>
<name>A0A6I3T254_9BURK</name>
<keyword evidence="7" id="KW-0472">Membrane</keyword>
<dbReference type="InterPro" id="IPR001343">
    <property type="entry name" value="Hemolysn_Ca-bd"/>
</dbReference>
<dbReference type="Pfam" id="PF17936">
    <property type="entry name" value="Big_6"/>
    <property type="match status" value="1"/>
</dbReference>
<accession>A0A6I3T254</accession>
<evidence type="ECO:0000313" key="11">
    <source>
        <dbReference type="EMBL" id="MTV54985.1"/>
    </source>
</evidence>
<dbReference type="PRINTS" id="PR01488">
    <property type="entry name" value="RTXTOXINA"/>
</dbReference>
<dbReference type="PANTHER" id="PTHR38340:SF1">
    <property type="entry name" value="S-LAYER PROTEIN"/>
    <property type="match status" value="1"/>
</dbReference>
<reference evidence="11 12" key="3">
    <citation type="submission" date="2019-11" db="EMBL/GenBank/DDBJ databases">
        <title>Type strains purchased from KCTC, JCM and DSMZ.</title>
        <authorList>
            <person name="Lu H."/>
        </authorList>
    </citation>
    <scope>NUCLEOTIDE SEQUENCE [LARGE SCALE GENOMIC DNA]</scope>
    <source>
        <strain evidence="11 12">KCTC 52429</strain>
    </source>
</reference>
<dbReference type="InterPro" id="IPR003995">
    <property type="entry name" value="RTX_toxin_determinant-A"/>
</dbReference>
<dbReference type="Proteomes" id="UP000430634">
    <property type="component" value="Unassembled WGS sequence"/>
</dbReference>
<dbReference type="EMBL" id="BMKG01000028">
    <property type="protein sequence ID" value="GGC20365.1"/>
    <property type="molecule type" value="Genomic_DNA"/>
</dbReference>
<dbReference type="SUPFAM" id="SSF51120">
    <property type="entry name" value="beta-Roll"/>
    <property type="match status" value="9"/>
</dbReference>
<keyword evidence="3" id="KW-0964">Secreted</keyword>
<reference evidence="10" key="1">
    <citation type="journal article" date="2014" name="Int. J. Syst. Evol. Microbiol.">
        <title>Complete genome of a new Firmicutes species belonging to the dominant human colonic microbiota ('Ruminococcus bicirculans') reveals two chromosomes and a selective capacity to utilize plant glucans.</title>
        <authorList>
            <consortium name="NISC Comparative Sequencing Program"/>
            <person name="Wegmann U."/>
            <person name="Louis P."/>
            <person name="Goesmann A."/>
            <person name="Henrissat B."/>
            <person name="Duncan S.H."/>
            <person name="Flint H.J."/>
        </authorList>
    </citation>
    <scope>NUCLEOTIDE SEQUENCE</scope>
    <source>
        <strain evidence="10">CGMCC 1.15931</strain>
    </source>
</reference>
<proteinExistence type="predicted"/>
<evidence type="ECO:0000256" key="2">
    <source>
        <dbReference type="ARBA" id="ARBA00004613"/>
    </source>
</evidence>
<comment type="caution">
    <text evidence="11">The sequence shown here is derived from an EMBL/GenBank/DDBJ whole genome shotgun (WGS) entry which is preliminary data.</text>
</comment>
<gene>
    <name evidence="10" type="ORF">GCM10011572_47190</name>
    <name evidence="11" type="ORF">GM672_19835</name>
</gene>
<keyword evidence="4" id="KW-0800">Toxin</keyword>
<reference evidence="13" key="2">
    <citation type="journal article" date="2019" name="Int. J. Syst. Evol. Microbiol.">
        <title>The Global Catalogue of Microorganisms (GCM) 10K type strain sequencing project: providing services to taxonomists for standard genome sequencing and annotation.</title>
        <authorList>
            <consortium name="The Broad Institute Genomics Platform"/>
            <consortium name="The Broad Institute Genome Sequencing Center for Infectious Disease"/>
            <person name="Wu L."/>
            <person name="Ma J."/>
        </authorList>
    </citation>
    <scope>NUCLEOTIDE SEQUENCE [LARGE SCALE GENOMIC DNA]</scope>
    <source>
        <strain evidence="13">CGMCC 1.15931</strain>
    </source>
</reference>
<evidence type="ECO:0000313" key="12">
    <source>
        <dbReference type="Proteomes" id="UP000430634"/>
    </source>
</evidence>
<dbReference type="PRINTS" id="PR00313">
    <property type="entry name" value="CABNDNGRPT"/>
</dbReference>
<dbReference type="OrthoDB" id="6091599at2"/>
<organism evidence="11 12">
    <name type="scientific">Pseudoduganella buxea</name>
    <dbReference type="NCBI Taxonomy" id="1949069"/>
    <lineage>
        <taxon>Bacteria</taxon>
        <taxon>Pseudomonadati</taxon>
        <taxon>Pseudomonadota</taxon>
        <taxon>Betaproteobacteria</taxon>
        <taxon>Burkholderiales</taxon>
        <taxon>Oxalobacteraceae</taxon>
        <taxon>Telluria group</taxon>
        <taxon>Pseudoduganella</taxon>
    </lineage>
</organism>
<keyword evidence="6" id="KW-0843">Virulence</keyword>
<evidence type="ECO:0000256" key="4">
    <source>
        <dbReference type="ARBA" id="ARBA00022656"/>
    </source>
</evidence>
<dbReference type="PANTHER" id="PTHR38340">
    <property type="entry name" value="S-LAYER PROTEIN"/>
    <property type="match status" value="1"/>
</dbReference>
<keyword evidence="5" id="KW-0677">Repeat</keyword>
<evidence type="ECO:0000256" key="5">
    <source>
        <dbReference type="ARBA" id="ARBA00022737"/>
    </source>
</evidence>
<dbReference type="GO" id="GO:0005509">
    <property type="term" value="F:calcium ion binding"/>
    <property type="evidence" value="ECO:0007669"/>
    <property type="project" value="InterPro"/>
</dbReference>
<protein>
    <recommendedName>
        <fullName evidence="9">Bacterial Ig domain-containing protein</fullName>
    </recommendedName>
</protein>
<evidence type="ECO:0000256" key="3">
    <source>
        <dbReference type="ARBA" id="ARBA00022525"/>
    </source>
</evidence>
<dbReference type="Gene3D" id="2.60.40.10">
    <property type="entry name" value="Immunoglobulins"/>
    <property type="match status" value="1"/>
</dbReference>
<dbReference type="Gene3D" id="2.150.10.10">
    <property type="entry name" value="Serralysin-like metalloprotease, C-terminal"/>
    <property type="match status" value="8"/>
</dbReference>
<dbReference type="InterPro" id="IPR041498">
    <property type="entry name" value="Big_6"/>
</dbReference>
<dbReference type="GO" id="GO:0016020">
    <property type="term" value="C:membrane"/>
    <property type="evidence" value="ECO:0007669"/>
    <property type="project" value="UniProtKB-SubCell"/>
</dbReference>
<evidence type="ECO:0000256" key="8">
    <source>
        <dbReference type="SAM" id="MobiDB-lite"/>
    </source>
</evidence>
<evidence type="ECO:0000256" key="7">
    <source>
        <dbReference type="ARBA" id="ARBA00023136"/>
    </source>
</evidence>
<dbReference type="Proteomes" id="UP000622638">
    <property type="component" value="Unassembled WGS sequence"/>
</dbReference>
<keyword evidence="13" id="KW-1185">Reference proteome</keyword>
<dbReference type="Pfam" id="PF00353">
    <property type="entry name" value="HemolysinCabind"/>
    <property type="match status" value="13"/>
</dbReference>
<feature type="domain" description="Bacterial Ig" evidence="9">
    <location>
        <begin position="699"/>
        <end position="770"/>
    </location>
</feature>
<dbReference type="PROSITE" id="PS00330">
    <property type="entry name" value="HEMOLYSIN_CALCIUM"/>
    <property type="match status" value="16"/>
</dbReference>
<sequence length="1786" mass="175331">MIKVTGPVIYGNITDETQYGTDQADIFMGGFGEFGDAGQDTVHAGAGDDLILGGHGADVLNGGDGIDTVDYSGAVDFGGLETGVTVDLMAGTAFDGAAADTLSGIENVVGTDMADSIVGHAGMNILVGNDGADTIDGGAGFDFASYRNATGGVTANLATGTSLGADGADVLRNIEGLEGSAWNDLLVGGAGGNILDGGAGNDTLQGGAGDDSLTGGSGDDTAVFAGNLADYTIVTGVDGRITVTDLQAGRDGSDILHGIGHLQFADQAVHLAPVDRLVGTSGTGAAGQAAARLPDGSYVIAYRGADAEGDGIFFQKFGADGTAIGVVAAVNTATAGSQAAVNVTGLYDGGWVAVYQSTPTGGNTDIVVQRFNADGSKNGAADVLAIAGEQVRPAVAPTVDGGFVVAWQGGGADLDIQSQRFDGAGLRAGGTVTVNTNKTGQQSGVAIAEQDNGYLVAWQSDNGSAHSVAVQQYRWDGEALGGEVTVQTTGVVSNVQAATLYGMGGSTASGVVVSWIQDDGNPATPDDTVMVQRFDAAGSATGAAVAVASAGFQQAHGITGLRDGGFIVTWDSLGTDNSSVIMARHYLADGSAAGAAFQVSQGVQGKALAPSVTETADGRVAVSWSVRADDGTVRVFHQVTGVDGGAEFLASSSTGQPPAAPQFTIEEVGPAAALSAMAPAMTSGSVDAGKGGGFVDRGTIERGHVVIDGSADPGALVTLYDTGSVVGTARAAGDGSWSIEFTQLSAGAHSFSAIATDALGQVSAASAVVAVTIVEPVITVIDGTAGNDSEAWFLEHGAGDHAQIVNAGAGNDTINGGGGADTLNGGAGNDTFLVNDVDAVVVELARGGTDTVVATVNVTLAQEVEHLVFKGEAGLAGHGNALNNAMTGSTGADSLYGGHGNDTLAGGDGNDLLDGGAGNDAMSGGAGDDIYVVDSRTDTVVEVAAAVGIDTVRTTLAAYTLGTGVEQLAYMGEAAFAGTGNALNNAITGGMGADRLDGGIGNDTLDGNGGKDSLYGGAGDDVLRFTTGTALFDGGANGSPAGDTAVLAKAFEAYTRLRLNDTDLKLTGPDGESVIVRAVEQFVFADGVTRTWADVTGDIAGPGSQTITGSDGDDTLDGGAGSDRLVGGAGDDTYIVDVAGDDAVELADEGVDTVQVAFTAKGTYTLGEQVENAIVTPLTAIAINVTGNALGNTLTGNGAINALLGMDGDDTLDGAAGNDALDGGNGDDSLAGGVGNDNLLGGAGNDTLDGGAGNDVMAGGAGDDVYFVDGAGDKTTEAAGAGLDSVHTTLATYTLAANVEALLYTGKAAFTGTGNAENNVIDSGSGGGNDRLNGGIGDDTLAGHAGNDTLDGGVGNDTAVLDQAHEAYTVSALVVGETLLTTAAGARTILKNIENVRFGDVTVTLAELLAGKATVGNDVMTGTAGVDLLDGGAGADTMAGLAGNDVYVLENVGDSIVEAVDGGIDTARVAYTAAGKTYVLEANVENATVAGTVATNLTGNALDNELTGNAVANTLVGDDGDDLLAGMAGNDNLQGGAGADTLDGGSGNDVLAGGSGDDTYHVDTAADTIVELADAGYDVVFSTAATYALKAGASVEWLEYAGTGSFAGTGNEFANVIVGGSGADRLAGGAGADTLVGGAGNDALTGGIGADHFRLDMASLDTIADFVSGTDIVELDVGALKLGDGGAGQADAPGGFSADAALVLFTANASALNAKSAALVIGTAAGNYLQGQQALFVVDNGASTAVFRFDSSGTDGLVSAAELTQVALLTGVKATTLADFELFSAG</sequence>
<dbReference type="EMBL" id="WNKZ01000067">
    <property type="protein sequence ID" value="MTV54985.1"/>
    <property type="molecule type" value="Genomic_DNA"/>
</dbReference>
<reference evidence="10" key="4">
    <citation type="submission" date="2024-05" db="EMBL/GenBank/DDBJ databases">
        <authorList>
            <person name="Sun Q."/>
            <person name="Zhou Y."/>
        </authorList>
    </citation>
    <scope>NUCLEOTIDE SEQUENCE</scope>
    <source>
        <strain evidence="10">CGMCC 1.15931</strain>
    </source>
</reference>
<evidence type="ECO:0000313" key="10">
    <source>
        <dbReference type="EMBL" id="GGC20365.1"/>
    </source>
</evidence>
<dbReference type="GO" id="GO:0005576">
    <property type="term" value="C:extracellular region"/>
    <property type="evidence" value="ECO:0007669"/>
    <property type="project" value="UniProtKB-SubCell"/>
</dbReference>
<dbReference type="InterPro" id="IPR011049">
    <property type="entry name" value="Serralysin-like_metalloprot_C"/>
</dbReference>
<feature type="region of interest" description="Disordered" evidence="8">
    <location>
        <begin position="1102"/>
        <end position="1122"/>
    </location>
</feature>
<dbReference type="GO" id="GO:0090729">
    <property type="term" value="F:toxin activity"/>
    <property type="evidence" value="ECO:0007669"/>
    <property type="project" value="UniProtKB-KW"/>
</dbReference>
<dbReference type="InterPro" id="IPR018511">
    <property type="entry name" value="Hemolysin-typ_Ca-bd_CS"/>
</dbReference>
<evidence type="ECO:0000313" key="13">
    <source>
        <dbReference type="Proteomes" id="UP000622638"/>
    </source>
</evidence>
<evidence type="ECO:0000259" key="9">
    <source>
        <dbReference type="Pfam" id="PF17936"/>
    </source>
</evidence>
<evidence type="ECO:0000256" key="6">
    <source>
        <dbReference type="ARBA" id="ARBA00023026"/>
    </source>
</evidence>